<evidence type="ECO:0000259" key="6">
    <source>
        <dbReference type="PROSITE" id="PS50928"/>
    </source>
</evidence>
<keyword evidence="4 5" id="KW-0472">Membrane</keyword>
<keyword evidence="2 5" id="KW-0812">Transmembrane</keyword>
<evidence type="ECO:0000313" key="7">
    <source>
        <dbReference type="EMBL" id="CAI3927845.1"/>
    </source>
</evidence>
<feature type="transmembrane region" description="Helical" evidence="5">
    <location>
        <begin position="479"/>
        <end position="496"/>
    </location>
</feature>
<feature type="transmembrane region" description="Helical" evidence="5">
    <location>
        <begin position="365"/>
        <end position="397"/>
    </location>
</feature>
<dbReference type="CDD" id="cd06261">
    <property type="entry name" value="TM_PBP2"/>
    <property type="match status" value="2"/>
</dbReference>
<dbReference type="Proteomes" id="UP001154255">
    <property type="component" value="Unassembled WGS sequence"/>
</dbReference>
<dbReference type="Proteomes" id="UP001154259">
    <property type="component" value="Unassembled WGS sequence"/>
</dbReference>
<dbReference type="EMBL" id="CAMXCM010000001">
    <property type="protein sequence ID" value="CAI3933032.1"/>
    <property type="molecule type" value="Genomic_DNA"/>
</dbReference>
<dbReference type="RefSeq" id="WP_271788791.1">
    <property type="nucleotide sequence ID" value="NZ_CAMXCM010000001.1"/>
</dbReference>
<feature type="transmembrane region" description="Helical" evidence="5">
    <location>
        <begin position="335"/>
        <end position="353"/>
    </location>
</feature>
<feature type="transmembrane region" description="Helical" evidence="5">
    <location>
        <begin position="21"/>
        <end position="42"/>
    </location>
</feature>
<dbReference type="Pfam" id="PF00528">
    <property type="entry name" value="BPD_transp_1"/>
    <property type="match status" value="2"/>
</dbReference>
<feature type="domain" description="ABC transmembrane type-1" evidence="6">
    <location>
        <begin position="372"/>
        <end position="567"/>
    </location>
</feature>
<protein>
    <submittedName>
        <fullName evidence="8">Duplicated permease component</fullName>
    </submittedName>
</protein>
<feature type="transmembrane region" description="Helical" evidence="5">
    <location>
        <begin position="409"/>
        <end position="433"/>
    </location>
</feature>
<evidence type="ECO:0000256" key="4">
    <source>
        <dbReference type="ARBA" id="ARBA00023136"/>
    </source>
</evidence>
<evidence type="ECO:0000256" key="5">
    <source>
        <dbReference type="RuleBase" id="RU363032"/>
    </source>
</evidence>
<dbReference type="GO" id="GO:0055085">
    <property type="term" value="P:transmembrane transport"/>
    <property type="evidence" value="ECO:0007669"/>
    <property type="project" value="InterPro"/>
</dbReference>
<dbReference type="InterPro" id="IPR035906">
    <property type="entry name" value="MetI-like_sf"/>
</dbReference>
<evidence type="ECO:0000256" key="1">
    <source>
        <dbReference type="ARBA" id="ARBA00004651"/>
    </source>
</evidence>
<name>A0A9W4TNC8_9PROT</name>
<dbReference type="GO" id="GO:0005886">
    <property type="term" value="C:plasma membrane"/>
    <property type="evidence" value="ECO:0007669"/>
    <property type="project" value="UniProtKB-SubCell"/>
</dbReference>
<dbReference type="PROSITE" id="PS50928">
    <property type="entry name" value="ABC_TM1"/>
    <property type="match status" value="2"/>
</dbReference>
<evidence type="ECO:0000256" key="2">
    <source>
        <dbReference type="ARBA" id="ARBA00022692"/>
    </source>
</evidence>
<reference evidence="8" key="1">
    <citation type="submission" date="2022-10" db="EMBL/GenBank/DDBJ databases">
        <authorList>
            <person name="Botero Cardona J."/>
        </authorList>
    </citation>
    <scope>NUCLEOTIDE SEQUENCE</scope>
    <source>
        <strain evidence="8">LMG 31819</strain>
        <strain evidence="7">R-53529</strain>
    </source>
</reference>
<dbReference type="InterPro" id="IPR000515">
    <property type="entry name" value="MetI-like"/>
</dbReference>
<gene>
    <name evidence="7" type="ORF">R53529_LOCUS341</name>
    <name evidence="8" type="ORF">R53530_LOCUS760</name>
</gene>
<comment type="caution">
    <text evidence="8">The sequence shown here is derived from an EMBL/GenBank/DDBJ whole genome shotgun (WGS) entry which is preliminary data.</text>
</comment>
<comment type="subcellular location">
    <subcellularLocation>
        <location evidence="1 5">Cell membrane</location>
        <topology evidence="1 5">Multi-pass membrane protein</topology>
    </subcellularLocation>
</comment>
<dbReference type="AlphaFoldDB" id="A0A9W4TNC8"/>
<sequence length="577" mass="64292">MARDNIPASVAARAKPNLFDVITILCVIALGVAIASATRHVLQPLNMPSAQAINLDPSYLPGYAMRTTLRMFAALFASLVFTFTYAVVAAKSRRAEMVLVPILDILQSVPILGFLTFTVVFFMGLFPGQILGVELAAIFTIFTSQAWNMAFSMYQSLKTIPEDMNEAAKCFGLTSWQRFWKLEVPAAMPGLIWNMMMSMSGGWFMIVYSETISVGNTEITLPGIGSYVGTAIVHKDLAAIFYAIGAMLFVILAYDQLLFRPLVAWSAKFRFETTNSDTDTTPWLLRLMHRTSFIRWISDYIEGFAHKIAILPIGKRPFRQSYLSKNKISSKAIDMIYIVVLCLLGIAAAYYIYQAVYGHISFDEVLYVVGLGFITLLRVIVMIIIATIIWVPAGIWLGLRPEWAKRTQVVAQFMAAFPANLFFPFFVVGIVHYGLNKEIWLTPLMILGTQWYILFNVVGGASTFPGDLREASKSFHIKGWLWWSKVMLPAIFPYYITGALTACGGAWNASIAAEVASWGDKTLKATGLGAYIAEATNNGNVFQVGLGMVVMSAFVILFNRLVWHPLYDFARRRLSFS</sequence>
<feature type="transmembrane region" description="Helical" evidence="5">
    <location>
        <begin position="69"/>
        <end position="90"/>
    </location>
</feature>
<dbReference type="PANTHER" id="PTHR42744:SF1">
    <property type="entry name" value="BINDING-PROTEIN-DEPENDENT TRANSPORT SYSTEMS INNER MEMBRANE COMPONENT"/>
    <property type="match status" value="1"/>
</dbReference>
<evidence type="ECO:0000313" key="9">
    <source>
        <dbReference type="Proteomes" id="UP001154255"/>
    </source>
</evidence>
<comment type="similarity">
    <text evidence="5">Belongs to the binding-protein-dependent transport system permease family.</text>
</comment>
<proteinExistence type="inferred from homology"/>
<feature type="transmembrane region" description="Helical" evidence="5">
    <location>
        <begin position="541"/>
        <end position="563"/>
    </location>
</feature>
<dbReference type="Gene3D" id="1.10.3720.10">
    <property type="entry name" value="MetI-like"/>
    <property type="match status" value="2"/>
</dbReference>
<feature type="transmembrane region" description="Helical" evidence="5">
    <location>
        <begin position="186"/>
        <end position="206"/>
    </location>
</feature>
<feature type="transmembrane region" description="Helical" evidence="5">
    <location>
        <begin position="130"/>
        <end position="151"/>
    </location>
</feature>
<keyword evidence="5" id="KW-0813">Transport</keyword>
<feature type="domain" description="ABC transmembrane type-1" evidence="6">
    <location>
        <begin position="64"/>
        <end position="259"/>
    </location>
</feature>
<evidence type="ECO:0000313" key="10">
    <source>
        <dbReference type="Proteomes" id="UP001154259"/>
    </source>
</evidence>
<feature type="transmembrane region" description="Helical" evidence="5">
    <location>
        <begin position="102"/>
        <end position="124"/>
    </location>
</feature>
<keyword evidence="3 5" id="KW-1133">Transmembrane helix</keyword>
<dbReference type="PANTHER" id="PTHR42744">
    <property type="entry name" value="BINDING-PROTEIN-DEPENDENT TRANSPORT SYSTEMS INNER MEMBRANE COMPONENT"/>
    <property type="match status" value="1"/>
</dbReference>
<feature type="transmembrane region" description="Helical" evidence="5">
    <location>
        <begin position="439"/>
        <end position="458"/>
    </location>
</feature>
<evidence type="ECO:0000256" key="3">
    <source>
        <dbReference type="ARBA" id="ARBA00022989"/>
    </source>
</evidence>
<dbReference type="EMBL" id="CAMXCS010000001">
    <property type="protein sequence ID" value="CAI3927845.1"/>
    <property type="molecule type" value="Genomic_DNA"/>
</dbReference>
<keyword evidence="10" id="KW-1185">Reference proteome</keyword>
<accession>A0A9W4TNC8</accession>
<organism evidence="8 9">
    <name type="scientific">Commensalibacter communis</name>
    <dbReference type="NCBI Taxonomy" id="2972786"/>
    <lineage>
        <taxon>Bacteria</taxon>
        <taxon>Pseudomonadati</taxon>
        <taxon>Pseudomonadota</taxon>
        <taxon>Alphaproteobacteria</taxon>
        <taxon>Acetobacterales</taxon>
        <taxon>Acetobacteraceae</taxon>
    </lineage>
</organism>
<feature type="transmembrane region" description="Helical" evidence="5">
    <location>
        <begin position="239"/>
        <end position="259"/>
    </location>
</feature>
<dbReference type="SUPFAM" id="SSF161098">
    <property type="entry name" value="MetI-like"/>
    <property type="match status" value="2"/>
</dbReference>
<evidence type="ECO:0000313" key="8">
    <source>
        <dbReference type="EMBL" id="CAI3933032.1"/>
    </source>
</evidence>